<gene>
    <name evidence="1" type="ORF">SAMN05421849_0423</name>
</gene>
<protein>
    <submittedName>
        <fullName evidence="1">Uncharacterized protein</fullName>
    </submittedName>
</protein>
<sequence>MTLVRWLALALLLGALLALELLVFGGTHLVFLARRLFDLIEWIAFWR</sequence>
<proteinExistence type="predicted"/>
<dbReference type="EMBL" id="FTPS01000001">
    <property type="protein sequence ID" value="SIT76001.1"/>
    <property type="molecule type" value="Genomic_DNA"/>
</dbReference>
<keyword evidence="2" id="KW-1185">Reference proteome</keyword>
<accession>A0A1R3WDK7</accession>
<evidence type="ECO:0000313" key="1">
    <source>
        <dbReference type="EMBL" id="SIT76001.1"/>
    </source>
</evidence>
<name>A0A1R3WDK7_9RHOB</name>
<organism evidence="1 2">
    <name type="scientific">Pontibaca methylaminivorans</name>
    <dbReference type="NCBI Taxonomy" id="515897"/>
    <lineage>
        <taxon>Bacteria</taxon>
        <taxon>Pseudomonadati</taxon>
        <taxon>Pseudomonadota</taxon>
        <taxon>Alphaproteobacteria</taxon>
        <taxon>Rhodobacterales</taxon>
        <taxon>Roseobacteraceae</taxon>
        <taxon>Pontibaca</taxon>
    </lineage>
</organism>
<dbReference type="AlphaFoldDB" id="A0A1R3WDK7"/>
<reference evidence="1 2" key="1">
    <citation type="submission" date="2017-01" db="EMBL/GenBank/DDBJ databases">
        <authorList>
            <person name="Mah S.A."/>
            <person name="Swanson W.J."/>
            <person name="Moy G.W."/>
            <person name="Vacquier V.D."/>
        </authorList>
    </citation>
    <scope>NUCLEOTIDE SEQUENCE [LARGE SCALE GENOMIC DNA]</scope>
    <source>
        <strain evidence="1 2">DSM 21219</strain>
    </source>
</reference>
<dbReference type="RefSeq" id="WP_200805399.1">
    <property type="nucleotide sequence ID" value="NZ_FTPS01000001.1"/>
</dbReference>
<evidence type="ECO:0000313" key="2">
    <source>
        <dbReference type="Proteomes" id="UP000192455"/>
    </source>
</evidence>
<dbReference type="Proteomes" id="UP000192455">
    <property type="component" value="Unassembled WGS sequence"/>
</dbReference>